<reference evidence="4 5" key="1">
    <citation type="submission" date="2014-04" db="EMBL/GenBank/DDBJ databases">
        <authorList>
            <consortium name="DOE Joint Genome Institute"/>
            <person name="Kuo A."/>
            <person name="Kohler A."/>
            <person name="Nagy L.G."/>
            <person name="Floudas D."/>
            <person name="Copeland A."/>
            <person name="Barry K.W."/>
            <person name="Cichocki N."/>
            <person name="Veneault-Fourrey C."/>
            <person name="LaButti K."/>
            <person name="Lindquist E.A."/>
            <person name="Lipzen A."/>
            <person name="Lundell T."/>
            <person name="Morin E."/>
            <person name="Murat C."/>
            <person name="Sun H."/>
            <person name="Tunlid A."/>
            <person name="Henrissat B."/>
            <person name="Grigoriev I.V."/>
            <person name="Hibbett D.S."/>
            <person name="Martin F."/>
            <person name="Nordberg H.P."/>
            <person name="Cantor M.N."/>
            <person name="Hua S.X."/>
        </authorList>
    </citation>
    <scope>NUCLEOTIDE SEQUENCE [LARGE SCALE GENOMIC DNA]</scope>
    <source>
        <strain evidence="4 5">LaAM-08-1</strain>
    </source>
</reference>
<evidence type="ECO:0000256" key="1">
    <source>
        <dbReference type="SAM" id="MobiDB-lite"/>
    </source>
</evidence>
<evidence type="ECO:0000313" key="5">
    <source>
        <dbReference type="Proteomes" id="UP000054477"/>
    </source>
</evidence>
<proteinExistence type="predicted"/>
<evidence type="ECO:0008006" key="6">
    <source>
        <dbReference type="Google" id="ProtNLM"/>
    </source>
</evidence>
<evidence type="ECO:0000256" key="3">
    <source>
        <dbReference type="SAM" id="SignalP"/>
    </source>
</evidence>
<keyword evidence="2" id="KW-0472">Membrane</keyword>
<feature type="compositionally biased region" description="Low complexity" evidence="1">
    <location>
        <begin position="352"/>
        <end position="362"/>
    </location>
</feature>
<keyword evidence="2" id="KW-1133">Transmembrane helix</keyword>
<organism evidence="4 5">
    <name type="scientific">Laccaria amethystina LaAM-08-1</name>
    <dbReference type="NCBI Taxonomy" id="1095629"/>
    <lineage>
        <taxon>Eukaryota</taxon>
        <taxon>Fungi</taxon>
        <taxon>Dikarya</taxon>
        <taxon>Basidiomycota</taxon>
        <taxon>Agaricomycotina</taxon>
        <taxon>Agaricomycetes</taxon>
        <taxon>Agaricomycetidae</taxon>
        <taxon>Agaricales</taxon>
        <taxon>Agaricineae</taxon>
        <taxon>Hydnangiaceae</taxon>
        <taxon>Laccaria</taxon>
    </lineage>
</organism>
<dbReference type="EMBL" id="KN838580">
    <property type="protein sequence ID" value="KIK03404.1"/>
    <property type="molecule type" value="Genomic_DNA"/>
</dbReference>
<feature type="transmembrane region" description="Helical" evidence="2">
    <location>
        <begin position="283"/>
        <end position="307"/>
    </location>
</feature>
<dbReference type="Proteomes" id="UP000054477">
    <property type="component" value="Unassembled WGS sequence"/>
</dbReference>
<keyword evidence="2" id="KW-0812">Transmembrane</keyword>
<sequence length="474" mass="51256">MNKLLLFLCSTSLSFRLILANVAPFLVPVRNHFDIVWLLFLLRHSRPIPPTPHIWFVASSPARWPLLNIAVVQCETLHLTWSRGASLGYDYSSISECPARSSHSSEFFKTPSHRSLLPSNLFIDWQVPFPPSTQYQICMIDIFGVSGGCRSLYTVVPNTSISNSTCQNVTAPAALSVVSTIASGPISQYSSVNQCTDVVFTPKSGIPPFTLTIAPSLHPPLNFTSKSMDPISWTVSLPEGFPFFASVRSSDGLMWANGPMHAGGSGPIDCLSPGAVPKKTMNAIAIGSSLGSAVIGVLLGIVICWLINKRQLQQASRTLKFDPVVEGETIVGSLTLGQDQVQTLRSIRTQHSSPSSPRVSSAPEEDQAQAPRSSRFQSSSTTSLGVPNELIIDPFLGAGGRPPRPLPTAPTTFPPEKHWRRKISISTQGSLPSSSASAVLSTRSPTYVGPQYLDHLPESDLPPEYMRNPDQALS</sequence>
<keyword evidence="3" id="KW-0732">Signal</keyword>
<feature type="compositionally biased region" description="Low complexity" evidence="1">
    <location>
        <begin position="426"/>
        <end position="445"/>
    </location>
</feature>
<reference evidence="5" key="2">
    <citation type="submission" date="2015-01" db="EMBL/GenBank/DDBJ databases">
        <title>Evolutionary Origins and Diversification of the Mycorrhizal Mutualists.</title>
        <authorList>
            <consortium name="DOE Joint Genome Institute"/>
            <consortium name="Mycorrhizal Genomics Consortium"/>
            <person name="Kohler A."/>
            <person name="Kuo A."/>
            <person name="Nagy L.G."/>
            <person name="Floudas D."/>
            <person name="Copeland A."/>
            <person name="Barry K.W."/>
            <person name="Cichocki N."/>
            <person name="Veneault-Fourrey C."/>
            <person name="LaButti K."/>
            <person name="Lindquist E.A."/>
            <person name="Lipzen A."/>
            <person name="Lundell T."/>
            <person name="Morin E."/>
            <person name="Murat C."/>
            <person name="Riley R."/>
            <person name="Ohm R."/>
            <person name="Sun H."/>
            <person name="Tunlid A."/>
            <person name="Henrissat B."/>
            <person name="Grigoriev I.V."/>
            <person name="Hibbett D.S."/>
            <person name="Martin F."/>
        </authorList>
    </citation>
    <scope>NUCLEOTIDE SEQUENCE [LARGE SCALE GENOMIC DNA]</scope>
    <source>
        <strain evidence="5">LaAM-08-1</strain>
    </source>
</reference>
<dbReference type="AlphaFoldDB" id="A0A0C9XPE2"/>
<evidence type="ECO:0000313" key="4">
    <source>
        <dbReference type="EMBL" id="KIK03404.1"/>
    </source>
</evidence>
<dbReference type="HOGENOM" id="CLU_041803_0_0_1"/>
<evidence type="ECO:0000256" key="2">
    <source>
        <dbReference type="SAM" id="Phobius"/>
    </source>
</evidence>
<feature type="chain" id="PRO_5005427584" description="Fibronectin type-III domain-containing protein" evidence="3">
    <location>
        <begin position="21"/>
        <end position="474"/>
    </location>
</feature>
<protein>
    <recommendedName>
        <fullName evidence="6">Fibronectin type-III domain-containing protein</fullName>
    </recommendedName>
</protein>
<feature type="region of interest" description="Disordered" evidence="1">
    <location>
        <begin position="347"/>
        <end position="474"/>
    </location>
</feature>
<name>A0A0C9XPE2_9AGAR</name>
<accession>A0A0C9XPE2</accession>
<feature type="compositionally biased region" description="Low complexity" evidence="1">
    <location>
        <begin position="372"/>
        <end position="383"/>
    </location>
</feature>
<dbReference type="OrthoDB" id="2563021at2759"/>
<keyword evidence="5" id="KW-1185">Reference proteome</keyword>
<gene>
    <name evidence="4" type="ORF">K443DRAFT_653624</name>
</gene>
<feature type="signal peptide" evidence="3">
    <location>
        <begin position="1"/>
        <end position="20"/>
    </location>
</feature>